<name>A0A1E3HC25_9TREE</name>
<dbReference type="SMART" id="SM00256">
    <property type="entry name" value="FBOX"/>
    <property type="match status" value="1"/>
</dbReference>
<dbReference type="InterPro" id="IPR020472">
    <property type="entry name" value="WD40_PAC1"/>
</dbReference>
<evidence type="ECO:0000256" key="4">
    <source>
        <dbReference type="SAM" id="MobiDB-lite"/>
    </source>
</evidence>
<accession>A0A1E3HC25</accession>
<dbReference type="InterPro" id="IPR036322">
    <property type="entry name" value="WD40_repeat_dom_sf"/>
</dbReference>
<dbReference type="Gene3D" id="1.20.1280.50">
    <property type="match status" value="1"/>
</dbReference>
<dbReference type="Pfam" id="PF12937">
    <property type="entry name" value="F-box-like"/>
    <property type="match status" value="1"/>
</dbReference>
<evidence type="ECO:0000259" key="5">
    <source>
        <dbReference type="PROSITE" id="PS50181"/>
    </source>
</evidence>
<feature type="compositionally biased region" description="Polar residues" evidence="4">
    <location>
        <begin position="258"/>
        <end position="267"/>
    </location>
</feature>
<dbReference type="InterPro" id="IPR001810">
    <property type="entry name" value="F-box_dom"/>
</dbReference>
<dbReference type="STRING" id="1295533.A0A1E3HC25"/>
<evidence type="ECO:0000256" key="2">
    <source>
        <dbReference type="ARBA" id="ARBA00022737"/>
    </source>
</evidence>
<evidence type="ECO:0000313" key="6">
    <source>
        <dbReference type="EMBL" id="ODN73883.1"/>
    </source>
</evidence>
<dbReference type="PROSITE" id="PS50294">
    <property type="entry name" value="WD_REPEATS_REGION"/>
    <property type="match status" value="2"/>
</dbReference>
<reference evidence="6 7" key="1">
    <citation type="submission" date="2016-06" db="EMBL/GenBank/DDBJ databases">
        <title>Evolution of pathogenesis and genome organization in the Tremellales.</title>
        <authorList>
            <person name="Cuomo C."/>
            <person name="Litvintseva A."/>
            <person name="Heitman J."/>
            <person name="Chen Y."/>
            <person name="Sun S."/>
            <person name="Springer D."/>
            <person name="Dromer F."/>
            <person name="Young S."/>
            <person name="Zeng Q."/>
            <person name="Chapman S."/>
            <person name="Gujja S."/>
            <person name="Saif S."/>
            <person name="Birren B."/>
        </authorList>
    </citation>
    <scope>NUCLEOTIDE SEQUENCE [LARGE SCALE GENOMIC DNA]</scope>
    <source>
        <strain evidence="6 7">CBS 6039</strain>
    </source>
</reference>
<dbReference type="InterPro" id="IPR015943">
    <property type="entry name" value="WD40/YVTN_repeat-like_dom_sf"/>
</dbReference>
<feature type="region of interest" description="Disordered" evidence="4">
    <location>
        <begin position="631"/>
        <end position="657"/>
    </location>
</feature>
<keyword evidence="2" id="KW-0677">Repeat</keyword>
<keyword evidence="7" id="KW-1185">Reference proteome</keyword>
<dbReference type="Pfam" id="PF00400">
    <property type="entry name" value="WD40"/>
    <property type="match status" value="4"/>
</dbReference>
<dbReference type="GeneID" id="30158709"/>
<sequence>MQESPPLQRHLNSQAELLRAALALPPKLRRELTTSLLWSLPRNDVLQINETISSMLQKDIVGSLPPELSFLILGQLELDDLLHCTLVSKTWARLCSEQALWAYLCASHSPPIKPMSITWQDITTNRILPPSTQEDTDDPTFDVSPSDERLSNHYELLSAHAAQHDSGGAAAADPLGMSGGLRRNVWERGGAGIGETLPTHLHKALDFWDRQQEARIIDAPVASHMAVPSAKPQVNFKQLLILHHVLRKRMTTPRPIGSNISQSQPFTTGKVHRDVPRPPPLPKPRAIDAISSVKYGGLPGHSEAVYSLTLVNHAMKITMLQVCPDCNVQLGINPGLPGAAEGQFQRSVMNYVMSLDGVPSSSRRASLDDSATNRNVVSGRDWLLSGSRDKTLRLWQLTPVPRVVKIFHGGHTSSVLTHSIVTLPEHGILPLLSPSSPSKLSRFSLDRELKKRLMAVSGGSDGRICLWDVEGGSGEPVKCVNAHEQSVLCVRADEERVVSCSKDKTIKVFDIYTLEELMVIGGATDPRMHRGAVNAVGLSKDLIVSASGDRSLRVWSIHTGALLACVDGHHRGIASIDVCQAPEKLPFLRKGQTCKGTIITGSSDASIKSFHLIEEQPSVSDVVHGDLDRWSASESEPEDENMHNAHHPLPSPPLTQIPTELTERNTKIALIERDVFWSPCVCPPGLMRPDASGTCARCYNRGHLDLVRSVHLGKDVVLSASYDATVKIWNRKSGRVVADLKDAHAGRIFCVVGDRLRVVSSGLDCRINIWDFSEGLDTSFVEP</sequence>
<dbReference type="RefSeq" id="XP_018989745.1">
    <property type="nucleotide sequence ID" value="XM_019142102.1"/>
</dbReference>
<keyword evidence="1 3" id="KW-0853">WD repeat</keyword>
<dbReference type="PROSITE" id="PS50181">
    <property type="entry name" value="FBOX"/>
    <property type="match status" value="1"/>
</dbReference>
<dbReference type="PANTHER" id="PTHR22847">
    <property type="entry name" value="WD40 REPEAT PROTEIN"/>
    <property type="match status" value="1"/>
</dbReference>
<dbReference type="InterPro" id="IPR001680">
    <property type="entry name" value="WD40_rpt"/>
</dbReference>
<proteinExistence type="predicted"/>
<feature type="repeat" description="WD" evidence="3">
    <location>
        <begin position="700"/>
        <end position="739"/>
    </location>
</feature>
<feature type="region of interest" description="Disordered" evidence="4">
    <location>
        <begin position="253"/>
        <end position="284"/>
    </location>
</feature>
<dbReference type="PROSITE" id="PS50082">
    <property type="entry name" value="WD_REPEATS_2"/>
    <property type="match status" value="4"/>
</dbReference>
<dbReference type="Proteomes" id="UP000094065">
    <property type="component" value="Unassembled WGS sequence"/>
</dbReference>
<feature type="repeat" description="WD" evidence="3">
    <location>
        <begin position="480"/>
        <end position="519"/>
    </location>
</feature>
<evidence type="ECO:0000313" key="7">
    <source>
        <dbReference type="Proteomes" id="UP000094065"/>
    </source>
</evidence>
<dbReference type="InterPro" id="IPR036047">
    <property type="entry name" value="F-box-like_dom_sf"/>
</dbReference>
<dbReference type="AlphaFoldDB" id="A0A1E3HC25"/>
<dbReference type="Gene3D" id="2.130.10.10">
    <property type="entry name" value="YVTN repeat-like/Quinoprotein amine dehydrogenase"/>
    <property type="match status" value="2"/>
</dbReference>
<feature type="repeat" description="WD" evidence="3">
    <location>
        <begin position="383"/>
        <end position="397"/>
    </location>
</feature>
<gene>
    <name evidence="6" type="ORF">L202_07400</name>
</gene>
<feature type="domain" description="F-box" evidence="5">
    <location>
        <begin position="58"/>
        <end position="104"/>
    </location>
</feature>
<dbReference type="SUPFAM" id="SSF50978">
    <property type="entry name" value="WD40 repeat-like"/>
    <property type="match status" value="1"/>
</dbReference>
<dbReference type="PANTHER" id="PTHR22847:SF723">
    <property type="entry name" value="E3 UBIQUITIN LIGASE COMPLEX SCF SUBUNIT SCONB-RELATED"/>
    <property type="match status" value="1"/>
</dbReference>
<dbReference type="SUPFAM" id="SSF81383">
    <property type="entry name" value="F-box domain"/>
    <property type="match status" value="1"/>
</dbReference>
<dbReference type="PRINTS" id="PR00320">
    <property type="entry name" value="GPROTEINBRPT"/>
</dbReference>
<dbReference type="SMART" id="SM00320">
    <property type="entry name" value="WD40"/>
    <property type="match status" value="7"/>
</dbReference>
<feature type="repeat" description="WD" evidence="3">
    <location>
        <begin position="526"/>
        <end position="565"/>
    </location>
</feature>
<organism evidence="6 7">
    <name type="scientific">Cryptococcus amylolentus CBS 6039</name>
    <dbReference type="NCBI Taxonomy" id="1295533"/>
    <lineage>
        <taxon>Eukaryota</taxon>
        <taxon>Fungi</taxon>
        <taxon>Dikarya</taxon>
        <taxon>Basidiomycota</taxon>
        <taxon>Agaricomycotina</taxon>
        <taxon>Tremellomycetes</taxon>
        <taxon>Tremellales</taxon>
        <taxon>Cryptococcaceae</taxon>
        <taxon>Cryptococcus</taxon>
    </lineage>
</organism>
<protein>
    <recommendedName>
        <fullName evidence="5">F-box domain-containing protein</fullName>
    </recommendedName>
</protein>
<dbReference type="EMBL" id="AWGJ01000012">
    <property type="protein sequence ID" value="ODN73883.1"/>
    <property type="molecule type" value="Genomic_DNA"/>
</dbReference>
<dbReference type="OrthoDB" id="19711at2759"/>
<evidence type="ECO:0000256" key="3">
    <source>
        <dbReference type="PROSITE-ProRule" id="PRU00221"/>
    </source>
</evidence>
<evidence type="ECO:0000256" key="1">
    <source>
        <dbReference type="ARBA" id="ARBA00022574"/>
    </source>
</evidence>
<comment type="caution">
    <text evidence="6">The sequence shown here is derived from an EMBL/GenBank/DDBJ whole genome shotgun (WGS) entry which is preliminary data.</text>
</comment>